<evidence type="ECO:0000256" key="6">
    <source>
        <dbReference type="SAM" id="Phobius"/>
    </source>
</evidence>
<gene>
    <name evidence="7" type="ORF">IPA_00960</name>
</gene>
<keyword evidence="8" id="KW-1185">Reference proteome</keyword>
<feature type="transmembrane region" description="Helical" evidence="6">
    <location>
        <begin position="287"/>
        <end position="306"/>
    </location>
</feature>
<evidence type="ECO:0000256" key="4">
    <source>
        <dbReference type="ARBA" id="ARBA00022989"/>
    </source>
</evidence>
<organism evidence="7 8">
    <name type="scientific">Ignicoccus pacificus DSM 13166</name>
    <dbReference type="NCBI Taxonomy" id="940294"/>
    <lineage>
        <taxon>Archaea</taxon>
        <taxon>Thermoproteota</taxon>
        <taxon>Thermoprotei</taxon>
        <taxon>Desulfurococcales</taxon>
        <taxon>Desulfurococcaceae</taxon>
        <taxon>Ignicoccus</taxon>
    </lineage>
</organism>
<feature type="transmembrane region" description="Helical" evidence="6">
    <location>
        <begin position="183"/>
        <end position="200"/>
    </location>
</feature>
<dbReference type="PANTHER" id="PTHR42688:SF1">
    <property type="entry name" value="BLR5212 PROTEIN"/>
    <property type="match status" value="1"/>
</dbReference>
<dbReference type="InterPro" id="IPR052425">
    <property type="entry name" value="Uncharacterized_MFS-type"/>
</dbReference>
<dbReference type="AlphaFoldDB" id="A0A977PKI6"/>
<dbReference type="KEGG" id="ipc:IPA_00960"/>
<name>A0A977PKI6_9CREN</name>
<feature type="transmembrane region" description="Helical" evidence="6">
    <location>
        <begin position="313"/>
        <end position="334"/>
    </location>
</feature>
<keyword evidence="4 6" id="KW-1133">Transmembrane helix</keyword>
<dbReference type="InterPro" id="IPR011701">
    <property type="entry name" value="MFS"/>
</dbReference>
<evidence type="ECO:0000313" key="8">
    <source>
        <dbReference type="Proteomes" id="UP001063698"/>
    </source>
</evidence>
<evidence type="ECO:0008006" key="9">
    <source>
        <dbReference type="Google" id="ProtNLM"/>
    </source>
</evidence>
<keyword evidence="2" id="KW-1003">Cell membrane</keyword>
<feature type="transmembrane region" description="Helical" evidence="6">
    <location>
        <begin position="122"/>
        <end position="140"/>
    </location>
</feature>
<dbReference type="PANTHER" id="PTHR42688">
    <property type="entry name" value="CONSERVED PROTEIN"/>
    <property type="match status" value="1"/>
</dbReference>
<dbReference type="Proteomes" id="UP001063698">
    <property type="component" value="Chromosome"/>
</dbReference>
<proteinExistence type="predicted"/>
<evidence type="ECO:0000256" key="1">
    <source>
        <dbReference type="ARBA" id="ARBA00004651"/>
    </source>
</evidence>
<sequence length="337" mass="35524">MLADTVYEGGRSLAPVLIYPHYGLEGIGVLSGVAEGSGYLLRALSGVLADRLGAHWTFMFIGYMLTLSYPLSALYPTLGVFIAAVLIERIGKAIRSPSKEALLASVAKDPGRDFGIVELMDQVGAIIGPFLAFLLLSYGLGAREVLLLYTIPALALVPLLLMLRKLRAKPRKKLVNWSPSKLALFSFLIGLGFAQPILVAGGGEAKGISAPLLYTSVMLTDALVALPLGMLYSRSRSLAFILPVLLAPASLSIYYPVLAPYAGIAIAYEEVVLKAMIADMGGGGTKYGLAFASLGIGSLIGGMLMPALSPLQLLLYSLSTSALAVIVSMTPTPFRGE</sequence>
<dbReference type="GO" id="GO:0022857">
    <property type="term" value="F:transmembrane transporter activity"/>
    <property type="evidence" value="ECO:0007669"/>
    <property type="project" value="InterPro"/>
</dbReference>
<keyword evidence="3 6" id="KW-0812">Transmembrane</keyword>
<evidence type="ECO:0000256" key="2">
    <source>
        <dbReference type="ARBA" id="ARBA00022475"/>
    </source>
</evidence>
<dbReference type="GO" id="GO:0005886">
    <property type="term" value="C:plasma membrane"/>
    <property type="evidence" value="ECO:0007669"/>
    <property type="project" value="UniProtKB-SubCell"/>
</dbReference>
<evidence type="ECO:0000256" key="3">
    <source>
        <dbReference type="ARBA" id="ARBA00022692"/>
    </source>
</evidence>
<feature type="transmembrane region" description="Helical" evidence="6">
    <location>
        <begin position="244"/>
        <end position="267"/>
    </location>
</feature>
<protein>
    <recommendedName>
        <fullName evidence="9">MFS transporter</fullName>
    </recommendedName>
</protein>
<accession>A0A977PKI6</accession>
<comment type="subcellular location">
    <subcellularLocation>
        <location evidence="1">Cell membrane</location>
        <topology evidence="1">Multi-pass membrane protein</topology>
    </subcellularLocation>
</comment>
<reference evidence="7" key="1">
    <citation type="submission" date="2013-11" db="EMBL/GenBank/DDBJ databases">
        <title>Comparative genomics of Ignicoccus.</title>
        <authorList>
            <person name="Podar M."/>
        </authorList>
    </citation>
    <scope>NUCLEOTIDE SEQUENCE</scope>
    <source>
        <strain evidence="7">DSM 13166</strain>
    </source>
</reference>
<dbReference type="InterPro" id="IPR036259">
    <property type="entry name" value="MFS_trans_sf"/>
</dbReference>
<dbReference type="Pfam" id="PF07690">
    <property type="entry name" value="MFS_1"/>
    <property type="match status" value="1"/>
</dbReference>
<dbReference type="EMBL" id="CP006868">
    <property type="protein sequence ID" value="UXD22023.1"/>
    <property type="molecule type" value="Genomic_DNA"/>
</dbReference>
<feature type="transmembrane region" description="Helical" evidence="6">
    <location>
        <begin position="146"/>
        <end position="163"/>
    </location>
</feature>
<keyword evidence="5 6" id="KW-0472">Membrane</keyword>
<feature type="transmembrane region" description="Helical" evidence="6">
    <location>
        <begin position="212"/>
        <end position="232"/>
    </location>
</feature>
<feature type="transmembrane region" description="Helical" evidence="6">
    <location>
        <begin position="60"/>
        <end position="87"/>
    </location>
</feature>
<evidence type="ECO:0000313" key="7">
    <source>
        <dbReference type="EMBL" id="UXD22023.1"/>
    </source>
</evidence>
<dbReference type="Gene3D" id="1.20.1250.20">
    <property type="entry name" value="MFS general substrate transporter like domains"/>
    <property type="match status" value="1"/>
</dbReference>
<dbReference type="SUPFAM" id="SSF103473">
    <property type="entry name" value="MFS general substrate transporter"/>
    <property type="match status" value="1"/>
</dbReference>
<evidence type="ECO:0000256" key="5">
    <source>
        <dbReference type="ARBA" id="ARBA00023136"/>
    </source>
</evidence>